<gene>
    <name evidence="1" type="ORF">I7X39_05875</name>
</gene>
<evidence type="ECO:0000313" key="2">
    <source>
        <dbReference type="Proteomes" id="UP000613266"/>
    </source>
</evidence>
<dbReference type="Proteomes" id="UP000613266">
    <property type="component" value="Unassembled WGS sequence"/>
</dbReference>
<organism evidence="1 2">
    <name type="scientific">Inhella proteolytica</name>
    <dbReference type="NCBI Taxonomy" id="2795029"/>
    <lineage>
        <taxon>Bacteria</taxon>
        <taxon>Pseudomonadati</taxon>
        <taxon>Pseudomonadota</taxon>
        <taxon>Betaproteobacteria</taxon>
        <taxon>Burkholderiales</taxon>
        <taxon>Sphaerotilaceae</taxon>
        <taxon>Inhella</taxon>
    </lineage>
</organism>
<reference evidence="1" key="1">
    <citation type="submission" date="2020-12" db="EMBL/GenBank/DDBJ databases">
        <title>The genome sequence of Inhella sp. 1Y17.</title>
        <authorList>
            <person name="Liu Y."/>
        </authorList>
    </citation>
    <scope>NUCLEOTIDE SEQUENCE</scope>
    <source>
        <strain evidence="1">1Y17</strain>
    </source>
</reference>
<accession>A0A931J147</accession>
<dbReference type="RefSeq" id="WP_198110051.1">
    <property type="nucleotide sequence ID" value="NZ_JAEDAK010000003.1"/>
</dbReference>
<proteinExistence type="predicted"/>
<name>A0A931J147_9BURK</name>
<dbReference type="AlphaFoldDB" id="A0A931J147"/>
<keyword evidence="2" id="KW-1185">Reference proteome</keyword>
<protein>
    <submittedName>
        <fullName evidence="1">Uncharacterized protein</fullName>
    </submittedName>
</protein>
<evidence type="ECO:0000313" key="1">
    <source>
        <dbReference type="EMBL" id="MBH9576431.1"/>
    </source>
</evidence>
<comment type="caution">
    <text evidence="1">The sequence shown here is derived from an EMBL/GenBank/DDBJ whole genome shotgun (WGS) entry which is preliminary data.</text>
</comment>
<sequence length="77" mass="8652">MKAALVELSVPDEEHPDTWLTDEKDCTVIVDEKGVVTLSQPGRPRIQRVGVNHEQALRLWLLLQQGKADEVHAWLAA</sequence>
<dbReference type="EMBL" id="JAEDAK010000003">
    <property type="protein sequence ID" value="MBH9576431.1"/>
    <property type="molecule type" value="Genomic_DNA"/>
</dbReference>